<dbReference type="Pfam" id="PF06808">
    <property type="entry name" value="DctM"/>
    <property type="match status" value="1"/>
</dbReference>
<sequence>MSMVMLGYAGIITMLALAVLGMPMAYAMCVVASTGLCFTLGPVNAATQTMFVAWEQASNFSLMSIPLFIFMGSIAYHTGIVSELFVAFRRWIGFLPGGLAAAGIMAAASFGAVTGSTAAAAATMASTVIPELEKAGYDKGMASGAIAASGGLAAIIPPSVFVIIYAVLTDQSAGEMFIAILGPGLLTTALFSLYCVIRCCITPAMGPKQLHATWKERIHCLPAAIPVMLTFMIVIGGIYGGLATPTEAAALGVIGVMLIALCMGRLTKKLLVPAFKEGAKMSAAIFFLFIGGWLMARFMVTTGTTRHMVDMFVGFNMSYNTLLFAMFVLFLILGCILESTSILVLTMPFMFPITQQYGVDPVWFGVFVTMMMVLAGISPPVGLNVFVVRSVCRHIPIMTIYRGAFPFICTMVIAILAICIWPDIVLGPVRGMMGGFH</sequence>
<keyword evidence="6 7" id="KW-0472">Membrane</keyword>
<feature type="transmembrane region" description="Helical" evidence="7">
    <location>
        <begin position="61"/>
        <end position="79"/>
    </location>
</feature>
<proteinExistence type="predicted"/>
<keyword evidence="10" id="KW-1185">Reference proteome</keyword>
<reference evidence="9 10" key="1">
    <citation type="journal article" date="2018" name="MBio">
        <title>Insights into the evolution of host association through the isolation and characterization of a novel human periodontal pathobiont, Desulfobulbus oralis.</title>
        <authorList>
            <person name="Cross K.L."/>
            <person name="Chirania P."/>
            <person name="Xiong W."/>
            <person name="Beall C.J."/>
            <person name="Elkins J.G."/>
            <person name="Giannone R.J."/>
            <person name="Griffen A.L."/>
            <person name="Guss A.M."/>
            <person name="Hettich R.L."/>
            <person name="Joshi S.S."/>
            <person name="Mokrzan E.M."/>
            <person name="Martin R.K."/>
            <person name="Zhulin I.B."/>
            <person name="Leys E.J."/>
            <person name="Podar M."/>
        </authorList>
    </citation>
    <scope>NUCLEOTIDE SEQUENCE [LARGE SCALE GENOMIC DNA]</scope>
    <source>
        <strain evidence="9 10">ORNL</strain>
    </source>
</reference>
<evidence type="ECO:0000256" key="1">
    <source>
        <dbReference type="ARBA" id="ARBA00004429"/>
    </source>
</evidence>
<feature type="transmembrane region" description="Helical" evidence="7">
    <location>
        <begin position="279"/>
        <end position="300"/>
    </location>
</feature>
<gene>
    <name evidence="9" type="ORF">CAY53_05480</name>
</gene>
<feature type="transmembrane region" description="Helical" evidence="7">
    <location>
        <begin position="144"/>
        <end position="168"/>
    </location>
</feature>
<keyword evidence="3" id="KW-0997">Cell inner membrane</keyword>
<dbReference type="InterPro" id="IPR010656">
    <property type="entry name" value="DctM"/>
</dbReference>
<dbReference type="EMBL" id="CP021255">
    <property type="protein sequence ID" value="AVD70996.1"/>
    <property type="molecule type" value="Genomic_DNA"/>
</dbReference>
<comment type="subcellular location">
    <subcellularLocation>
        <location evidence="1">Cell inner membrane</location>
        <topology evidence="1">Multi-pass membrane protein</topology>
    </subcellularLocation>
</comment>
<dbReference type="GO" id="GO:0022857">
    <property type="term" value="F:transmembrane transporter activity"/>
    <property type="evidence" value="ECO:0007669"/>
    <property type="project" value="TreeGrafter"/>
</dbReference>
<dbReference type="RefSeq" id="WP_104936274.1">
    <property type="nucleotide sequence ID" value="NZ_CP021255.1"/>
</dbReference>
<dbReference type="NCBIfam" id="TIGR00786">
    <property type="entry name" value="dctM"/>
    <property type="match status" value="1"/>
</dbReference>
<feature type="transmembrane region" description="Helical" evidence="7">
    <location>
        <begin position="174"/>
        <end position="197"/>
    </location>
</feature>
<evidence type="ECO:0000313" key="10">
    <source>
        <dbReference type="Proteomes" id="UP000239867"/>
    </source>
</evidence>
<accession>A0A2L1GMY7</accession>
<dbReference type="Proteomes" id="UP000239867">
    <property type="component" value="Chromosome"/>
</dbReference>
<dbReference type="PANTHER" id="PTHR33362:SF5">
    <property type="entry name" value="C4-DICARBOXYLATE TRAP TRANSPORTER LARGE PERMEASE PROTEIN DCTM"/>
    <property type="match status" value="1"/>
</dbReference>
<keyword evidence="4 7" id="KW-0812">Transmembrane</keyword>
<evidence type="ECO:0000256" key="5">
    <source>
        <dbReference type="ARBA" id="ARBA00022989"/>
    </source>
</evidence>
<evidence type="ECO:0000259" key="8">
    <source>
        <dbReference type="Pfam" id="PF06808"/>
    </source>
</evidence>
<keyword evidence="2" id="KW-1003">Cell membrane</keyword>
<evidence type="ECO:0000256" key="3">
    <source>
        <dbReference type="ARBA" id="ARBA00022519"/>
    </source>
</evidence>
<protein>
    <recommendedName>
        <fullName evidence="8">TRAP C4-dicarboxylate transport system permease DctM subunit domain-containing protein</fullName>
    </recommendedName>
</protein>
<feature type="transmembrane region" description="Helical" evidence="7">
    <location>
        <begin position="218"/>
        <end position="242"/>
    </location>
</feature>
<keyword evidence="5 7" id="KW-1133">Transmembrane helix</keyword>
<evidence type="ECO:0000256" key="7">
    <source>
        <dbReference type="SAM" id="Phobius"/>
    </source>
</evidence>
<dbReference type="PIRSF" id="PIRSF006066">
    <property type="entry name" value="HI0050"/>
    <property type="match status" value="1"/>
</dbReference>
<dbReference type="InterPro" id="IPR004681">
    <property type="entry name" value="TRAP_DctM"/>
</dbReference>
<feature type="transmembrane region" description="Helical" evidence="7">
    <location>
        <begin position="91"/>
        <end position="110"/>
    </location>
</feature>
<feature type="transmembrane region" description="Helical" evidence="7">
    <location>
        <begin position="362"/>
        <end position="383"/>
    </location>
</feature>
<feature type="domain" description="TRAP C4-dicarboxylate transport system permease DctM subunit" evidence="8">
    <location>
        <begin position="11"/>
        <end position="423"/>
    </location>
</feature>
<dbReference type="OrthoDB" id="9785600at2"/>
<feature type="transmembrane region" description="Helical" evidence="7">
    <location>
        <begin position="403"/>
        <end position="426"/>
    </location>
</feature>
<dbReference type="AlphaFoldDB" id="A0A2L1GMY7"/>
<dbReference type="KEGG" id="deo:CAY53_05480"/>
<dbReference type="PANTHER" id="PTHR33362">
    <property type="entry name" value="SIALIC ACID TRAP TRANSPORTER PERMEASE PROTEIN SIAT-RELATED"/>
    <property type="match status" value="1"/>
</dbReference>
<evidence type="ECO:0000256" key="2">
    <source>
        <dbReference type="ARBA" id="ARBA00022475"/>
    </source>
</evidence>
<dbReference type="GO" id="GO:0005886">
    <property type="term" value="C:plasma membrane"/>
    <property type="evidence" value="ECO:0007669"/>
    <property type="project" value="UniProtKB-SubCell"/>
</dbReference>
<evidence type="ECO:0000256" key="4">
    <source>
        <dbReference type="ARBA" id="ARBA00022692"/>
    </source>
</evidence>
<organism evidence="9 10">
    <name type="scientific">Desulfobulbus oralis</name>
    <dbReference type="NCBI Taxonomy" id="1986146"/>
    <lineage>
        <taxon>Bacteria</taxon>
        <taxon>Pseudomonadati</taxon>
        <taxon>Thermodesulfobacteriota</taxon>
        <taxon>Desulfobulbia</taxon>
        <taxon>Desulfobulbales</taxon>
        <taxon>Desulfobulbaceae</taxon>
        <taxon>Desulfobulbus</taxon>
    </lineage>
</organism>
<feature type="transmembrane region" description="Helical" evidence="7">
    <location>
        <begin position="248"/>
        <end position="267"/>
    </location>
</feature>
<feature type="transmembrane region" description="Helical" evidence="7">
    <location>
        <begin position="320"/>
        <end position="350"/>
    </location>
</feature>
<name>A0A2L1GMY7_9BACT</name>
<evidence type="ECO:0000313" key="9">
    <source>
        <dbReference type="EMBL" id="AVD70996.1"/>
    </source>
</evidence>
<evidence type="ECO:0000256" key="6">
    <source>
        <dbReference type="ARBA" id="ARBA00023136"/>
    </source>
</evidence>